<accession>M3XIW5</accession>
<sequence>MECRASVTMAEINRIFSPMVLYEENLGHYLIKATQHREQMLKEAYSSPIPFLIGSIKEVNEKISYLDLKLRKRSDRLIIESRESALGGHLGKNVTFTSEYPERERGTEVKPDSQVQVKDKKQLSKFSRRFTDHSVLMQNLESLPHIGVHSKKRADEDPKLVELQQFPGYAEGHPTALPNDVSLDKVIQNVILAQENIGRKPHYQAALLKLLKSPRLQAILLDTFWWFFLHRYQPDSSSQKKLFSRISENYTNFLIDCYTCQYRNAFLKEFPAVLCQAVYSSFCSAFPQSLQNFESSNFRFDICTILYEWIGGIRPGMNIHSQWNYNILEPLETRKASINMCKNESFFCLSELDAISSLKHPSFSSSMQNQSNISMTKVHKKVTKIDWQEKGSFTRAEMK</sequence>
<reference evidence="2" key="2">
    <citation type="submission" date="2025-08" db="UniProtKB">
        <authorList>
            <consortium name="Ensembl"/>
        </authorList>
    </citation>
    <scope>IDENTIFICATION</scope>
</reference>
<dbReference type="PANTHER" id="PTHR33560:SF1">
    <property type="entry name" value="PROTEIN FAM227A"/>
    <property type="match status" value="1"/>
</dbReference>
<dbReference type="eggNOG" id="ENOG502QR30">
    <property type="taxonomic scope" value="Eukaryota"/>
</dbReference>
<dbReference type="Proteomes" id="UP000008672">
    <property type="component" value="Unassembled WGS sequence"/>
</dbReference>
<comment type="similarity">
    <text evidence="1">Belongs to the FAM227 family.</text>
</comment>
<dbReference type="HOGENOM" id="CLU_691787_0_0_1"/>
<name>M3XIW5_LATCH</name>
<dbReference type="STRING" id="7897.ENSLACP00000022671"/>
<evidence type="ECO:0000256" key="1">
    <source>
        <dbReference type="ARBA" id="ARBA00008666"/>
    </source>
</evidence>
<dbReference type="AlphaFoldDB" id="M3XIW5"/>
<dbReference type="FunCoup" id="M3XIW5">
    <property type="interactions" value="47"/>
</dbReference>
<proteinExistence type="inferred from homology"/>
<dbReference type="GeneTree" id="ENSGT00940000169177"/>
<evidence type="ECO:0000313" key="3">
    <source>
        <dbReference type="Proteomes" id="UP000008672"/>
    </source>
</evidence>
<reference evidence="3" key="1">
    <citation type="submission" date="2011-08" db="EMBL/GenBank/DDBJ databases">
        <title>The draft genome of Latimeria chalumnae.</title>
        <authorList>
            <person name="Di Palma F."/>
            <person name="Alfoldi J."/>
            <person name="Johnson J."/>
            <person name="Berlin A."/>
            <person name="Gnerre S."/>
            <person name="Jaffe D."/>
            <person name="MacCallum I."/>
            <person name="Young S."/>
            <person name="Walker B.J."/>
            <person name="Lander E."/>
            <person name="Lindblad-Toh K."/>
        </authorList>
    </citation>
    <scope>NUCLEOTIDE SEQUENCE [LARGE SCALE GENOMIC DNA]</scope>
    <source>
        <strain evidence="3">Wild caught</strain>
    </source>
</reference>
<dbReference type="EMBL" id="AFYH01055793">
    <property type="status" value="NOT_ANNOTATED_CDS"/>
    <property type="molecule type" value="Genomic_DNA"/>
</dbReference>
<dbReference type="Pfam" id="PF14922">
    <property type="entry name" value="FWWh"/>
    <property type="match status" value="1"/>
</dbReference>
<reference evidence="2" key="3">
    <citation type="submission" date="2025-09" db="UniProtKB">
        <authorList>
            <consortium name="Ensembl"/>
        </authorList>
    </citation>
    <scope>IDENTIFICATION</scope>
</reference>
<protein>
    <recommendedName>
        <fullName evidence="4">Family with sequence similarity 227 member A</fullName>
    </recommendedName>
</protein>
<dbReference type="InParanoid" id="M3XIW5"/>
<dbReference type="EMBL" id="AFYH01055794">
    <property type="status" value="NOT_ANNOTATED_CDS"/>
    <property type="molecule type" value="Genomic_DNA"/>
</dbReference>
<dbReference type="InterPro" id="IPR029417">
    <property type="entry name" value="FAM227"/>
</dbReference>
<dbReference type="OMA" id="CFWWIFH"/>
<evidence type="ECO:0000313" key="2">
    <source>
        <dbReference type="Ensembl" id="ENSLACP00000022671.1"/>
    </source>
</evidence>
<organism evidence="2 3">
    <name type="scientific">Latimeria chalumnae</name>
    <name type="common">Coelacanth</name>
    <dbReference type="NCBI Taxonomy" id="7897"/>
    <lineage>
        <taxon>Eukaryota</taxon>
        <taxon>Metazoa</taxon>
        <taxon>Chordata</taxon>
        <taxon>Craniata</taxon>
        <taxon>Vertebrata</taxon>
        <taxon>Euteleostomi</taxon>
        <taxon>Coelacanthiformes</taxon>
        <taxon>Coelacanthidae</taxon>
        <taxon>Latimeria</taxon>
    </lineage>
</organism>
<dbReference type="Ensembl" id="ENSLACT00000025461.1">
    <property type="protein sequence ID" value="ENSLACP00000022671.1"/>
    <property type="gene ID" value="ENSLACG00000022099.1"/>
</dbReference>
<keyword evidence="3" id="KW-1185">Reference proteome</keyword>
<dbReference type="PANTHER" id="PTHR33560">
    <property type="entry name" value="PROTEIN FAM227B"/>
    <property type="match status" value="1"/>
</dbReference>
<evidence type="ECO:0008006" key="4">
    <source>
        <dbReference type="Google" id="ProtNLM"/>
    </source>
</evidence>